<dbReference type="PANTHER" id="PTHR34990:SF1">
    <property type="entry name" value="UDP-2,3-DIACYLGLUCOSAMINE HYDROLASE"/>
    <property type="match status" value="1"/>
</dbReference>
<keyword evidence="8" id="KW-0472">Membrane</keyword>
<dbReference type="InterPro" id="IPR043461">
    <property type="entry name" value="LpxH-like"/>
</dbReference>
<dbReference type="InterPro" id="IPR010138">
    <property type="entry name" value="UDP-diacylglucosamine_Hdrlase"/>
</dbReference>
<keyword evidence="6 11" id="KW-0378">Hydrolase</keyword>
<protein>
    <submittedName>
        <fullName evidence="11">UDP-2,3-diacylglucosamine diphosphatase</fullName>
        <ecNumber evidence="11">3.6.1.54</ecNumber>
    </submittedName>
</protein>
<keyword evidence="2" id="KW-0444">Lipid biosynthesis</keyword>
<dbReference type="AlphaFoldDB" id="A0A3B0ZN18"/>
<gene>
    <name evidence="11" type="ORF">MNBD_GAMMA22-613</name>
</gene>
<keyword evidence="7" id="KW-0443">Lipid metabolism</keyword>
<dbReference type="CDD" id="cd07398">
    <property type="entry name" value="MPP_YbbF-LpxH"/>
    <property type="match status" value="1"/>
</dbReference>
<dbReference type="NCBIfam" id="NF003743">
    <property type="entry name" value="PRK05340.1"/>
    <property type="match status" value="1"/>
</dbReference>
<dbReference type="Pfam" id="PF00149">
    <property type="entry name" value="Metallophos"/>
    <property type="match status" value="1"/>
</dbReference>
<evidence type="ECO:0000256" key="1">
    <source>
        <dbReference type="ARBA" id="ARBA00022475"/>
    </source>
</evidence>
<dbReference type="GO" id="GO:0009245">
    <property type="term" value="P:lipid A biosynthetic process"/>
    <property type="evidence" value="ECO:0007669"/>
    <property type="project" value="UniProtKB-KW"/>
</dbReference>
<proteinExistence type="inferred from homology"/>
<dbReference type="GO" id="GO:0016020">
    <property type="term" value="C:membrane"/>
    <property type="evidence" value="ECO:0007669"/>
    <property type="project" value="GOC"/>
</dbReference>
<sequence>MPILFISDLHLSAERPDITQAFHHFLQKIAPQSEALYILGDLFEVWLGDDLISPEYHQSISELKKLADRNIPIYIMRGNRDFLFGQQFETLTGAKLIDDPTIIDLYGTTTLLMHGDTLCTDDIKYQEFRAMVRNPAFQADFLSKPPAERVAIAKQLRDTSKSETNSKSEEIMDVNLDTVLDVFSKHKIQNLIHGHTHRPAIHDIKANNLPAKRIVLSDWHDRGSVLVYSESGFQEETINPA</sequence>
<evidence type="ECO:0000256" key="7">
    <source>
        <dbReference type="ARBA" id="ARBA00023098"/>
    </source>
</evidence>
<reference evidence="11" key="1">
    <citation type="submission" date="2018-06" db="EMBL/GenBank/DDBJ databases">
        <authorList>
            <person name="Zhirakovskaya E."/>
        </authorList>
    </citation>
    <scope>NUCLEOTIDE SEQUENCE</scope>
</reference>
<feature type="domain" description="Calcineurin-like phosphoesterase" evidence="10">
    <location>
        <begin position="1"/>
        <end position="199"/>
    </location>
</feature>
<dbReference type="Gene3D" id="3.60.21.10">
    <property type="match status" value="1"/>
</dbReference>
<keyword evidence="3" id="KW-0997">Cell inner membrane</keyword>
<evidence type="ECO:0000256" key="8">
    <source>
        <dbReference type="ARBA" id="ARBA00023136"/>
    </source>
</evidence>
<organism evidence="11">
    <name type="scientific">hydrothermal vent metagenome</name>
    <dbReference type="NCBI Taxonomy" id="652676"/>
    <lineage>
        <taxon>unclassified sequences</taxon>
        <taxon>metagenomes</taxon>
        <taxon>ecological metagenomes</taxon>
    </lineage>
</organism>
<name>A0A3B0ZN18_9ZZZZ</name>
<evidence type="ECO:0000256" key="5">
    <source>
        <dbReference type="ARBA" id="ARBA00022723"/>
    </source>
</evidence>
<evidence type="ECO:0000256" key="4">
    <source>
        <dbReference type="ARBA" id="ARBA00022556"/>
    </source>
</evidence>
<evidence type="ECO:0000256" key="6">
    <source>
        <dbReference type="ARBA" id="ARBA00022801"/>
    </source>
</evidence>
<dbReference type="SUPFAM" id="SSF56300">
    <property type="entry name" value="Metallo-dependent phosphatases"/>
    <property type="match status" value="1"/>
</dbReference>
<evidence type="ECO:0000256" key="2">
    <source>
        <dbReference type="ARBA" id="ARBA00022516"/>
    </source>
</evidence>
<accession>A0A3B0ZN18</accession>
<dbReference type="GO" id="GO:0046872">
    <property type="term" value="F:metal ion binding"/>
    <property type="evidence" value="ECO:0007669"/>
    <property type="project" value="UniProtKB-KW"/>
</dbReference>
<dbReference type="NCBIfam" id="TIGR01854">
    <property type="entry name" value="lipid_A_lpxH"/>
    <property type="match status" value="1"/>
</dbReference>
<dbReference type="GO" id="GO:0005737">
    <property type="term" value="C:cytoplasm"/>
    <property type="evidence" value="ECO:0007669"/>
    <property type="project" value="InterPro"/>
</dbReference>
<dbReference type="InterPro" id="IPR004843">
    <property type="entry name" value="Calcineurin-like_PHP"/>
</dbReference>
<dbReference type="InterPro" id="IPR029052">
    <property type="entry name" value="Metallo-depent_PP-like"/>
</dbReference>
<evidence type="ECO:0000256" key="3">
    <source>
        <dbReference type="ARBA" id="ARBA00022519"/>
    </source>
</evidence>
<dbReference type="EMBL" id="UOFS01000013">
    <property type="protein sequence ID" value="VAW93071.1"/>
    <property type="molecule type" value="Genomic_DNA"/>
</dbReference>
<keyword evidence="5" id="KW-0479">Metal-binding</keyword>
<evidence type="ECO:0000256" key="9">
    <source>
        <dbReference type="ARBA" id="ARBA00023211"/>
    </source>
</evidence>
<evidence type="ECO:0000313" key="11">
    <source>
        <dbReference type="EMBL" id="VAW93071.1"/>
    </source>
</evidence>
<evidence type="ECO:0000259" key="10">
    <source>
        <dbReference type="Pfam" id="PF00149"/>
    </source>
</evidence>
<dbReference type="EC" id="3.6.1.54" evidence="11"/>
<dbReference type="HAMAP" id="MF_00575">
    <property type="entry name" value="LpxH"/>
    <property type="match status" value="1"/>
</dbReference>
<keyword evidence="1" id="KW-1003">Cell membrane</keyword>
<keyword evidence="9" id="KW-0464">Manganese</keyword>
<dbReference type="PANTHER" id="PTHR34990">
    <property type="entry name" value="UDP-2,3-DIACYLGLUCOSAMINE HYDROLASE-RELATED"/>
    <property type="match status" value="1"/>
</dbReference>
<dbReference type="GO" id="GO:0008758">
    <property type="term" value="F:UDP-2,3-diacylglucosamine hydrolase activity"/>
    <property type="evidence" value="ECO:0007669"/>
    <property type="project" value="TreeGrafter"/>
</dbReference>
<keyword evidence="4" id="KW-0441">Lipid A biosynthesis</keyword>